<dbReference type="Pfam" id="PF14717">
    <property type="entry name" value="DUF4465"/>
    <property type="match status" value="1"/>
</dbReference>
<comment type="caution">
    <text evidence="1">The sequence shown here is derived from an EMBL/GenBank/DDBJ whole genome shotgun (WGS) entry which is preliminary data.</text>
</comment>
<sequence>MKKLHLLWVLAVFIFCGCQKDDEKETIVITFEGLLNGANQEFTTSNGVKADDEDYYLKANFKESLNILQFDHYYSEGEYGGFGGGLTYTNYTDVTIPGYSNLSAITGKGKSGSIYLTSNASSFTPARITNLKSDTYKFTGAWVTNSTYAYLVIKDGNDGNPEPLAKKFTTDDYFILTAKGYDRSGNNIGKVDFYLADFRNGKSGIVDTWTWVDFTPIASAEYIEFEMSSTDISEYGDDVYINTPTYFCMDDITLVEN</sequence>
<gene>
    <name evidence="1" type="ORF">EZS27_007136</name>
</gene>
<reference evidence="1" key="1">
    <citation type="submission" date="2019-03" db="EMBL/GenBank/DDBJ databases">
        <title>Single cell metagenomics reveals metabolic interactions within the superorganism composed of flagellate Streblomastix strix and complex community of Bacteroidetes bacteria on its surface.</title>
        <authorList>
            <person name="Treitli S.C."/>
            <person name="Kolisko M."/>
            <person name="Husnik F."/>
            <person name="Keeling P."/>
            <person name="Hampl V."/>
        </authorList>
    </citation>
    <scope>NUCLEOTIDE SEQUENCE</scope>
    <source>
        <strain evidence="1">STM</strain>
    </source>
</reference>
<name>A0A5J4SJ24_9ZZZZ</name>
<evidence type="ECO:0000313" key="1">
    <source>
        <dbReference type="EMBL" id="KAA6345283.1"/>
    </source>
</evidence>
<accession>A0A5J4SJ24</accession>
<dbReference type="EMBL" id="SNRY01000177">
    <property type="protein sequence ID" value="KAA6345283.1"/>
    <property type="molecule type" value="Genomic_DNA"/>
</dbReference>
<organism evidence="1">
    <name type="scientific">termite gut metagenome</name>
    <dbReference type="NCBI Taxonomy" id="433724"/>
    <lineage>
        <taxon>unclassified sequences</taxon>
        <taxon>metagenomes</taxon>
        <taxon>organismal metagenomes</taxon>
    </lineage>
</organism>
<proteinExistence type="predicted"/>
<dbReference type="PROSITE" id="PS51257">
    <property type="entry name" value="PROKAR_LIPOPROTEIN"/>
    <property type="match status" value="1"/>
</dbReference>
<dbReference type="InterPro" id="IPR027828">
    <property type="entry name" value="DUF4465"/>
</dbReference>
<dbReference type="Gene3D" id="2.60.120.1350">
    <property type="entry name" value="Protein of unknown function DUF4465"/>
    <property type="match status" value="1"/>
</dbReference>
<protein>
    <recommendedName>
        <fullName evidence="2">DUF4465 domain-containing protein</fullName>
    </recommendedName>
</protein>
<dbReference type="AlphaFoldDB" id="A0A5J4SJ24"/>
<evidence type="ECO:0008006" key="2">
    <source>
        <dbReference type="Google" id="ProtNLM"/>
    </source>
</evidence>